<evidence type="ECO:0000313" key="1">
    <source>
        <dbReference type="EMBL" id="KAF3537258.1"/>
    </source>
</evidence>
<dbReference type="AlphaFoldDB" id="A0A8S9QF93"/>
<name>A0A8S9QF93_BRACR</name>
<comment type="caution">
    <text evidence="1">The sequence shown here is derived from an EMBL/GenBank/DDBJ whole genome shotgun (WGS) entry which is preliminary data.</text>
</comment>
<sequence>MIKRKYCPELVQIHGFRSVKVLLDTPPGSLKNSPEAKVGSIRVQISLSKPVSFYMVKPRFCPSQDQSRLLQSSRQSGFGKVLSDQPAAYPLEHLQVPVIFKDSFSAGGWTIWVLTLSPKSGLGTGFGLVCIWFPLLEARSWQEAKSNLLTVALGKDDRIAGCWTLGPPV</sequence>
<protein>
    <submittedName>
        <fullName evidence="1">Uncharacterized protein</fullName>
    </submittedName>
</protein>
<dbReference type="EMBL" id="QGKX02001290">
    <property type="protein sequence ID" value="KAF3537258.1"/>
    <property type="molecule type" value="Genomic_DNA"/>
</dbReference>
<evidence type="ECO:0000313" key="2">
    <source>
        <dbReference type="Proteomes" id="UP000712600"/>
    </source>
</evidence>
<accession>A0A8S9QF93</accession>
<reference evidence="1" key="1">
    <citation type="submission" date="2019-12" db="EMBL/GenBank/DDBJ databases">
        <title>Genome sequencing and annotation of Brassica cretica.</title>
        <authorList>
            <person name="Studholme D.J."/>
            <person name="Sarris P."/>
        </authorList>
    </citation>
    <scope>NUCLEOTIDE SEQUENCE</scope>
    <source>
        <strain evidence="1">PFS-109/04</strain>
        <tissue evidence="1">Leaf</tissue>
    </source>
</reference>
<gene>
    <name evidence="1" type="ORF">F2Q69_00022977</name>
</gene>
<proteinExistence type="predicted"/>
<dbReference type="Proteomes" id="UP000712600">
    <property type="component" value="Unassembled WGS sequence"/>
</dbReference>
<organism evidence="1 2">
    <name type="scientific">Brassica cretica</name>
    <name type="common">Mustard</name>
    <dbReference type="NCBI Taxonomy" id="69181"/>
    <lineage>
        <taxon>Eukaryota</taxon>
        <taxon>Viridiplantae</taxon>
        <taxon>Streptophyta</taxon>
        <taxon>Embryophyta</taxon>
        <taxon>Tracheophyta</taxon>
        <taxon>Spermatophyta</taxon>
        <taxon>Magnoliopsida</taxon>
        <taxon>eudicotyledons</taxon>
        <taxon>Gunneridae</taxon>
        <taxon>Pentapetalae</taxon>
        <taxon>rosids</taxon>
        <taxon>malvids</taxon>
        <taxon>Brassicales</taxon>
        <taxon>Brassicaceae</taxon>
        <taxon>Brassiceae</taxon>
        <taxon>Brassica</taxon>
    </lineage>
</organism>